<evidence type="ECO:0000313" key="2">
    <source>
        <dbReference type="Proteomes" id="UP001652641"/>
    </source>
</evidence>
<sequence>MPDPPDPQHLVYFHSGLDLLHGPRMCGGLSALGLELQPQQDPGGPDARWPERTAARCTLRVCAHSLLCGLVGTLLLAIFRRVSSLPKMILLLVLTASYILVLELSSYTRASGSDQSHGVFDECRTSLAYEG</sequence>
<accession>A0ABM5B250</accession>
<dbReference type="RefSeq" id="XP_072621112.1">
    <property type="nucleotide sequence ID" value="XM_072765011.1"/>
</dbReference>
<name>A0ABM5B250_VULVU</name>
<dbReference type="GeneID" id="140599793"/>
<dbReference type="RefSeq" id="XP_072621115.1">
    <property type="nucleotide sequence ID" value="XM_072765014.1"/>
</dbReference>
<evidence type="ECO:0000313" key="9">
    <source>
        <dbReference type="RefSeq" id="XP_072621112.1"/>
    </source>
</evidence>
<evidence type="ECO:0000313" key="4">
    <source>
        <dbReference type="RefSeq" id="XP_072621107.1"/>
    </source>
</evidence>
<feature type="transmembrane region" description="Helical" evidence="1">
    <location>
        <begin position="57"/>
        <end position="79"/>
    </location>
</feature>
<dbReference type="Proteomes" id="UP001652641">
    <property type="component" value="Chromosome 7"/>
</dbReference>
<evidence type="ECO:0000313" key="11">
    <source>
        <dbReference type="RefSeq" id="XP_072621115.1"/>
    </source>
</evidence>
<gene>
    <name evidence="3 4 5 6 7 8 9 10 11 12" type="primary">LOC140599793</name>
</gene>
<evidence type="ECO:0000313" key="7">
    <source>
        <dbReference type="RefSeq" id="XP_072621110.1"/>
    </source>
</evidence>
<evidence type="ECO:0000313" key="3">
    <source>
        <dbReference type="RefSeq" id="XP_072621106.1"/>
    </source>
</evidence>
<keyword evidence="1" id="KW-0812">Transmembrane</keyword>
<evidence type="ECO:0000313" key="8">
    <source>
        <dbReference type="RefSeq" id="XP_072621111.1"/>
    </source>
</evidence>
<reference evidence="3 4" key="1">
    <citation type="submission" date="2025-05" db="UniProtKB">
        <authorList>
            <consortium name="RefSeq"/>
        </authorList>
    </citation>
    <scope>IDENTIFICATION</scope>
    <source>
        <tissue evidence="3 4">Cell line</tissue>
    </source>
</reference>
<organism evidence="2 8">
    <name type="scientific">Vulpes vulpes</name>
    <name type="common">Red fox</name>
    <dbReference type="NCBI Taxonomy" id="9627"/>
    <lineage>
        <taxon>Eukaryota</taxon>
        <taxon>Metazoa</taxon>
        <taxon>Chordata</taxon>
        <taxon>Craniata</taxon>
        <taxon>Vertebrata</taxon>
        <taxon>Euteleostomi</taxon>
        <taxon>Mammalia</taxon>
        <taxon>Eutheria</taxon>
        <taxon>Laurasiatheria</taxon>
        <taxon>Carnivora</taxon>
        <taxon>Caniformia</taxon>
        <taxon>Canidae</taxon>
        <taxon>Vulpes</taxon>
    </lineage>
</organism>
<dbReference type="RefSeq" id="XP_072621111.1">
    <property type="nucleotide sequence ID" value="XM_072765010.1"/>
</dbReference>
<dbReference type="RefSeq" id="XP_072621108.1">
    <property type="nucleotide sequence ID" value="XM_072765007.1"/>
</dbReference>
<dbReference type="RefSeq" id="XP_072621114.1">
    <property type="nucleotide sequence ID" value="XM_072765013.1"/>
</dbReference>
<evidence type="ECO:0000313" key="6">
    <source>
        <dbReference type="RefSeq" id="XP_072621109.1"/>
    </source>
</evidence>
<keyword evidence="1" id="KW-1133">Transmembrane helix</keyword>
<dbReference type="RefSeq" id="XP_072621107.1">
    <property type="nucleotide sequence ID" value="XM_072765006.1"/>
</dbReference>
<evidence type="ECO:0000313" key="5">
    <source>
        <dbReference type="RefSeq" id="XP_072621108.1"/>
    </source>
</evidence>
<evidence type="ECO:0000256" key="1">
    <source>
        <dbReference type="SAM" id="Phobius"/>
    </source>
</evidence>
<dbReference type="RefSeq" id="XP_072621110.1">
    <property type="nucleotide sequence ID" value="XM_072765009.1"/>
</dbReference>
<dbReference type="RefSeq" id="XP_072621106.1">
    <property type="nucleotide sequence ID" value="XM_072765005.1"/>
</dbReference>
<evidence type="ECO:0000313" key="12">
    <source>
        <dbReference type="RefSeq" id="XP_072621116.1"/>
    </source>
</evidence>
<protein>
    <submittedName>
        <fullName evidence="3 4">Uncharacterized protein isoform X1</fullName>
    </submittedName>
</protein>
<evidence type="ECO:0000313" key="10">
    <source>
        <dbReference type="RefSeq" id="XP_072621114.1"/>
    </source>
</evidence>
<feature type="transmembrane region" description="Helical" evidence="1">
    <location>
        <begin position="85"/>
        <end position="104"/>
    </location>
</feature>
<keyword evidence="1" id="KW-0472">Membrane</keyword>
<dbReference type="RefSeq" id="XP_072621109.1">
    <property type="nucleotide sequence ID" value="XM_072765008.1"/>
</dbReference>
<proteinExistence type="predicted"/>
<keyword evidence="2" id="KW-1185">Reference proteome</keyword>
<dbReference type="RefSeq" id="XP_072621116.1">
    <property type="nucleotide sequence ID" value="XM_072765015.1"/>
</dbReference>